<dbReference type="HOGENOM" id="CLU_159401_0_0_6"/>
<dbReference type="eggNOG" id="COG1574">
    <property type="taxonomic scope" value="Bacteria"/>
</dbReference>
<sequence length="141" mass="15437">MLYINYGKFSRMQKRLALVLSFCVLTAVGCSQQSTQATITKEKSINPRCNTEAGMAGGWYDSAVTPEATAAVDSVLAMMNTSAQLSKILDVKTQVVNGINYAIDFELDNGEVWNTRVYQNLEGKYTMTQPAALGSMTQDCQ</sequence>
<dbReference type="EMBL" id="CR378681">
    <property type="protein sequence ID" value="CAG23808.1"/>
    <property type="molecule type" value="Genomic_DNA"/>
</dbReference>
<keyword evidence="1" id="KW-0732">Signal</keyword>
<evidence type="ECO:0000256" key="1">
    <source>
        <dbReference type="SAM" id="SignalP"/>
    </source>
</evidence>
<accession>Q6LFX2</accession>
<dbReference type="CDD" id="cd00042">
    <property type="entry name" value="CY"/>
    <property type="match status" value="1"/>
</dbReference>
<dbReference type="InterPro" id="IPR046350">
    <property type="entry name" value="Cystatin_sf"/>
</dbReference>
<dbReference type="Proteomes" id="UP000000593">
    <property type="component" value="Chromosome 2"/>
</dbReference>
<reference evidence="4" key="1">
    <citation type="journal article" date="2005" name="Science">
        <title>Life at depth: Photobacterium profundum genome sequence and expression analysis.</title>
        <authorList>
            <person name="Vezzi A."/>
            <person name="Campanaro S."/>
            <person name="D'Angelo M."/>
            <person name="Simonato F."/>
            <person name="Vitulo N."/>
            <person name="Lauro F.M."/>
            <person name="Cestaro A."/>
            <person name="Malacrida G."/>
            <person name="Simionati B."/>
            <person name="Cannata N."/>
            <person name="Romualdi C."/>
            <person name="Bartlett D.H."/>
            <person name="Valle G."/>
        </authorList>
    </citation>
    <scope>NUCLEOTIDE SEQUENCE [LARGE SCALE GENOMIC DNA]</scope>
    <source>
        <strain evidence="4">ATCC BAA-1253 / SS9</strain>
    </source>
</reference>
<evidence type="ECO:0000259" key="2">
    <source>
        <dbReference type="Pfam" id="PF00031"/>
    </source>
</evidence>
<dbReference type="Gene3D" id="3.10.450.10">
    <property type="match status" value="1"/>
</dbReference>
<keyword evidence="4" id="KW-1185">Reference proteome</keyword>
<evidence type="ECO:0000313" key="3">
    <source>
        <dbReference type="EMBL" id="CAG23808.1"/>
    </source>
</evidence>
<dbReference type="AlphaFoldDB" id="Q6LFX2"/>
<feature type="signal peptide" evidence="1">
    <location>
        <begin position="1"/>
        <end position="26"/>
    </location>
</feature>
<feature type="chain" id="PRO_5004275713" description="Cystatin domain-containing protein" evidence="1">
    <location>
        <begin position="27"/>
        <end position="141"/>
    </location>
</feature>
<dbReference type="KEGG" id="ppr:PBPRB1963"/>
<dbReference type="Pfam" id="PF00031">
    <property type="entry name" value="Cystatin"/>
    <property type="match status" value="1"/>
</dbReference>
<organism evidence="3 4">
    <name type="scientific">Photobacterium profundum (strain SS9)</name>
    <dbReference type="NCBI Taxonomy" id="298386"/>
    <lineage>
        <taxon>Bacteria</taxon>
        <taxon>Pseudomonadati</taxon>
        <taxon>Pseudomonadota</taxon>
        <taxon>Gammaproteobacteria</taxon>
        <taxon>Vibrionales</taxon>
        <taxon>Vibrionaceae</taxon>
        <taxon>Photobacterium</taxon>
    </lineage>
</organism>
<evidence type="ECO:0000313" key="4">
    <source>
        <dbReference type="Proteomes" id="UP000000593"/>
    </source>
</evidence>
<name>Q6LFX2_PHOPR</name>
<dbReference type="InterPro" id="IPR000010">
    <property type="entry name" value="Cystatin_dom"/>
</dbReference>
<proteinExistence type="predicted"/>
<feature type="domain" description="Cystatin" evidence="2">
    <location>
        <begin position="65"/>
        <end position="124"/>
    </location>
</feature>
<protein>
    <recommendedName>
        <fullName evidence="2">Cystatin domain-containing protein</fullName>
    </recommendedName>
</protein>
<dbReference type="STRING" id="298386.PBPRB1963"/>
<dbReference type="SUPFAM" id="SSF54403">
    <property type="entry name" value="Cystatin/monellin"/>
    <property type="match status" value="1"/>
</dbReference>
<gene>
    <name evidence="3" type="primary">VPA0191</name>
    <name evidence="3" type="ordered locus">PBPRB1963</name>
</gene>
<dbReference type="GO" id="GO:0004869">
    <property type="term" value="F:cysteine-type endopeptidase inhibitor activity"/>
    <property type="evidence" value="ECO:0007669"/>
    <property type="project" value="InterPro"/>
</dbReference>